<gene>
    <name evidence="2" type="ORF">C8N25_11576</name>
</gene>
<name>A0A3E0DRL2_9BACT</name>
<dbReference type="Pfam" id="PF11026">
    <property type="entry name" value="DUF2721"/>
    <property type="match status" value="1"/>
</dbReference>
<keyword evidence="1" id="KW-0472">Membrane</keyword>
<comment type="caution">
    <text evidence="2">The sequence shown here is derived from an EMBL/GenBank/DDBJ whole genome shotgun (WGS) entry which is preliminary data.</text>
</comment>
<feature type="transmembrane region" description="Helical" evidence="1">
    <location>
        <begin position="34"/>
        <end position="58"/>
    </location>
</feature>
<feature type="transmembrane region" description="Helical" evidence="1">
    <location>
        <begin position="91"/>
        <end position="110"/>
    </location>
</feature>
<proteinExistence type="predicted"/>
<keyword evidence="1" id="KW-0812">Transmembrane</keyword>
<evidence type="ECO:0000313" key="3">
    <source>
        <dbReference type="Proteomes" id="UP000256405"/>
    </source>
</evidence>
<dbReference type="AlphaFoldDB" id="A0A3E0DRL2"/>
<dbReference type="Proteomes" id="UP000256405">
    <property type="component" value="Unassembled WGS sequence"/>
</dbReference>
<evidence type="ECO:0000256" key="1">
    <source>
        <dbReference type="SAM" id="Phobius"/>
    </source>
</evidence>
<keyword evidence="3" id="KW-1185">Reference proteome</keyword>
<reference evidence="2 3" key="1">
    <citation type="submission" date="2018-08" db="EMBL/GenBank/DDBJ databases">
        <title>Genomic Encyclopedia of Archaeal and Bacterial Type Strains, Phase II (KMG-II): from individual species to whole genera.</title>
        <authorList>
            <person name="Goeker M."/>
        </authorList>
    </citation>
    <scope>NUCLEOTIDE SEQUENCE [LARGE SCALE GENOMIC DNA]</scope>
    <source>
        <strain evidence="2 3">DSM 15986</strain>
    </source>
</reference>
<accession>A0A3E0DRL2</accession>
<dbReference type="EMBL" id="QUNF01000015">
    <property type="protein sequence ID" value="REG84501.1"/>
    <property type="molecule type" value="Genomic_DNA"/>
</dbReference>
<dbReference type="InterPro" id="IPR021279">
    <property type="entry name" value="DUF2721"/>
</dbReference>
<keyword evidence="1" id="KW-1133">Transmembrane helix</keyword>
<evidence type="ECO:0000313" key="2">
    <source>
        <dbReference type="EMBL" id="REG84501.1"/>
    </source>
</evidence>
<feature type="transmembrane region" description="Helical" evidence="1">
    <location>
        <begin position="116"/>
        <end position="137"/>
    </location>
</feature>
<organism evidence="2 3">
    <name type="scientific">Algoriphagus antarcticus</name>
    <dbReference type="NCBI Taxonomy" id="238540"/>
    <lineage>
        <taxon>Bacteria</taxon>
        <taxon>Pseudomonadati</taxon>
        <taxon>Bacteroidota</taxon>
        <taxon>Cytophagia</taxon>
        <taxon>Cytophagales</taxon>
        <taxon>Cyclobacteriaceae</taxon>
        <taxon>Algoriphagus</taxon>
    </lineage>
</organism>
<sequence>MPVLKRAGFFHFQEIEASLSYQFSPMELELSTPALLFSAITLLMLAFTNRFLAIASLIRGLHKKYMEAPEEGIIVEQIHNLRRRLTLIKNMQLFGVFSFLLCIICMYLLFRGYTMAANWVFVGSMASLLVSLGISLIEIQISTRALNLELRDMEEIFEKRSSGLDFIFKKDSKKDD</sequence>
<protein>
    <submittedName>
        <fullName evidence="2">Uncharacterized protein DUF2721</fullName>
    </submittedName>
</protein>